<accession>A0A290XBL0</accession>
<dbReference type="AlphaFoldDB" id="A0A290XBL0"/>
<feature type="domain" description="DUF218" evidence="1">
    <location>
        <begin position="47"/>
        <end position="191"/>
    </location>
</feature>
<gene>
    <name evidence="2" type="ORF">CNR27_01985</name>
</gene>
<dbReference type="InterPro" id="IPR003848">
    <property type="entry name" value="DUF218"/>
</dbReference>
<dbReference type="CDD" id="cd06259">
    <property type="entry name" value="YdcF-like"/>
    <property type="match status" value="1"/>
</dbReference>
<dbReference type="EMBL" id="CP023406">
    <property type="protein sequence ID" value="ATD66368.1"/>
    <property type="molecule type" value="Genomic_DNA"/>
</dbReference>
<evidence type="ECO:0000259" key="1">
    <source>
        <dbReference type="Pfam" id="PF02698"/>
    </source>
</evidence>
<reference evidence="3" key="1">
    <citation type="submission" date="2017-09" db="EMBL/GenBank/DDBJ databases">
        <title>Luteimonas liuhanmingii sp.nov., isolated from the intestinal contents of Tibetan Plateau Pika in Yushu, Qinghai Province, China.</title>
        <authorList>
            <person name="Gui Z."/>
        </authorList>
    </citation>
    <scope>NUCLEOTIDE SEQUENCE [LARGE SCALE GENOMIC DNA]</scope>
    <source>
        <strain evidence="3">100111</strain>
    </source>
</reference>
<dbReference type="InterPro" id="IPR014729">
    <property type="entry name" value="Rossmann-like_a/b/a_fold"/>
</dbReference>
<dbReference type="Gene3D" id="3.40.50.620">
    <property type="entry name" value="HUPs"/>
    <property type="match status" value="1"/>
</dbReference>
<protein>
    <submittedName>
        <fullName evidence="2">Protein sanA-like protein</fullName>
    </submittedName>
</protein>
<sequence length="209" mass="23603">MTRRRRSPLGRLLRWCFWLTLLLAAWLLGVAAWIVHVGNRDDAAPADAIVVLGAAAYDAQPSPVFEARIDHGLDLYRAGHAKVLIFTGGYGGARARFSESQVARRYALRQDIPASAILIESRSRTTVENLVETRRLLQDHGLQRVIVVSDPLHMARALRASRRLGIDAIGSPTPSTRFRTFRTQREFLLREVYFFHRDLFEVLRDGIGS</sequence>
<name>A0A290XBL0_9GAMM</name>
<dbReference type="KEGG" id="lum:CNR27_01985"/>
<dbReference type="PANTHER" id="PTHR30336">
    <property type="entry name" value="INNER MEMBRANE PROTEIN, PROBABLE PERMEASE"/>
    <property type="match status" value="1"/>
</dbReference>
<organism evidence="2 3">
    <name type="scientific">Luteimonas chenhongjianii</name>
    <dbReference type="NCBI Taxonomy" id="2006110"/>
    <lineage>
        <taxon>Bacteria</taxon>
        <taxon>Pseudomonadati</taxon>
        <taxon>Pseudomonadota</taxon>
        <taxon>Gammaproteobacteria</taxon>
        <taxon>Lysobacterales</taxon>
        <taxon>Lysobacteraceae</taxon>
        <taxon>Luteimonas</taxon>
    </lineage>
</organism>
<dbReference type="GO" id="GO:0005886">
    <property type="term" value="C:plasma membrane"/>
    <property type="evidence" value="ECO:0007669"/>
    <property type="project" value="TreeGrafter"/>
</dbReference>
<evidence type="ECO:0000313" key="2">
    <source>
        <dbReference type="EMBL" id="ATD66368.1"/>
    </source>
</evidence>
<proteinExistence type="predicted"/>
<evidence type="ECO:0000313" key="3">
    <source>
        <dbReference type="Proteomes" id="UP000218968"/>
    </source>
</evidence>
<dbReference type="Pfam" id="PF02698">
    <property type="entry name" value="DUF218"/>
    <property type="match status" value="1"/>
</dbReference>
<keyword evidence="3" id="KW-1185">Reference proteome</keyword>
<dbReference type="PANTHER" id="PTHR30336:SF20">
    <property type="entry name" value="DUF218 DOMAIN-CONTAINING PROTEIN"/>
    <property type="match status" value="1"/>
</dbReference>
<dbReference type="RefSeq" id="WP_096296698.1">
    <property type="nucleotide sequence ID" value="NZ_CP023406.1"/>
</dbReference>
<dbReference type="Proteomes" id="UP000218968">
    <property type="component" value="Chromosome"/>
</dbReference>
<dbReference type="OrthoDB" id="9782395at2"/>
<dbReference type="InterPro" id="IPR051599">
    <property type="entry name" value="Cell_Envelope_Assoc"/>
</dbReference>